<keyword evidence="11" id="KW-0813">Transport</keyword>
<evidence type="ECO:0000256" key="5">
    <source>
        <dbReference type="ARBA" id="ARBA00022701"/>
    </source>
</evidence>
<dbReference type="Pfam" id="PF01221">
    <property type="entry name" value="Dynein_light"/>
    <property type="match status" value="1"/>
</dbReference>
<keyword evidence="7" id="KW-0539">Nucleus</keyword>
<comment type="caution">
    <text evidence="12">The sequence shown here is derived from an EMBL/GenBank/DDBJ whole genome shotgun (WGS) entry which is preliminary data.</text>
</comment>
<organism evidence="12 13">
    <name type="scientific">Monilinia laxa</name>
    <name type="common">Brown rot fungus</name>
    <name type="synonym">Sclerotinia laxa</name>
    <dbReference type="NCBI Taxonomy" id="61186"/>
    <lineage>
        <taxon>Eukaryota</taxon>
        <taxon>Fungi</taxon>
        <taxon>Dikarya</taxon>
        <taxon>Ascomycota</taxon>
        <taxon>Pezizomycotina</taxon>
        <taxon>Leotiomycetes</taxon>
        <taxon>Helotiales</taxon>
        <taxon>Sclerotiniaceae</taxon>
        <taxon>Monilinia</taxon>
    </lineage>
</organism>
<protein>
    <recommendedName>
        <fullName evidence="11">Dynein light chain</fullName>
    </recommendedName>
</protein>
<dbReference type="FunFam" id="3.30.740.10:FF:000001">
    <property type="entry name" value="Dynein light chain"/>
    <property type="match status" value="1"/>
</dbReference>
<dbReference type="PANTHER" id="PTHR11886:SF35">
    <property type="entry name" value="DYNEIN LIGHT CHAIN"/>
    <property type="match status" value="1"/>
</dbReference>
<keyword evidence="13" id="KW-1185">Reference proteome</keyword>
<dbReference type="Proteomes" id="UP000326757">
    <property type="component" value="Unassembled WGS sequence"/>
</dbReference>
<evidence type="ECO:0000256" key="3">
    <source>
        <dbReference type="ARBA" id="ARBA00010156"/>
    </source>
</evidence>
<name>A0A5N6KLE1_MONLA</name>
<dbReference type="PROSITE" id="PS01239">
    <property type="entry name" value="DYNEIN_LIGHT_1"/>
    <property type="match status" value="1"/>
</dbReference>
<sequence length="172" mass="20106">MGILFLYGKFKTSTSLDTYLANAYLLGNKDKDKDKEEQSPIFRDNFTNPNKYLHYTFRKFNTHRTYTIQTRKKKRMAAPPQQVEEALVAQIKSVDMSDDMSDEAIEVCRQAMAKHSVEKDIAQYVKKAFDEKRGPTWHCIVGRNFGSFVTHETKHFIYFYLGHCAILLFKTQ</sequence>
<dbReference type="GO" id="GO:0045505">
    <property type="term" value="F:dynein intermediate chain binding"/>
    <property type="evidence" value="ECO:0007669"/>
    <property type="project" value="TreeGrafter"/>
</dbReference>
<keyword evidence="5 11" id="KW-0493">Microtubule</keyword>
<dbReference type="InterPro" id="IPR019763">
    <property type="entry name" value="Dynein_light_1/2_CS"/>
</dbReference>
<dbReference type="InterPro" id="IPR001372">
    <property type="entry name" value="Dynein_light_chain_typ-1/2"/>
</dbReference>
<evidence type="ECO:0000313" key="12">
    <source>
        <dbReference type="EMBL" id="KAB8304441.1"/>
    </source>
</evidence>
<comment type="function">
    <text evidence="11">Acts as one of several non-catalytic accessory components of the cytoplasmic dynein complex that are thought to be involved in linking dynein to cargos and to adapter proteins that regulate dynein function. Cytoplasmic dynein acts as a motor for the intracellular retrograde motility of vesicles and organelles along microtubules. May play a role in changing or maintaining the spatial distribution of cytoskeletal structures.</text>
</comment>
<dbReference type="GO" id="GO:0043935">
    <property type="term" value="P:sexual sporulation resulting in formation of a cellular spore"/>
    <property type="evidence" value="ECO:0007669"/>
    <property type="project" value="UniProtKB-ARBA"/>
</dbReference>
<dbReference type="GO" id="GO:0005874">
    <property type="term" value="C:microtubule"/>
    <property type="evidence" value="ECO:0007669"/>
    <property type="project" value="UniProtKB-KW"/>
</dbReference>
<dbReference type="GO" id="GO:0030473">
    <property type="term" value="P:nuclear migration along microtubule"/>
    <property type="evidence" value="ECO:0007669"/>
    <property type="project" value="UniProtKB-ARBA"/>
</dbReference>
<comment type="similarity">
    <text evidence="3 11">Belongs to the dynein light chain family.</text>
</comment>
<keyword evidence="8 11" id="KW-0505">Motor protein</keyword>
<evidence type="ECO:0000256" key="6">
    <source>
        <dbReference type="ARBA" id="ARBA00023017"/>
    </source>
</evidence>
<dbReference type="PANTHER" id="PTHR11886">
    <property type="entry name" value="DYNEIN LIGHT CHAIN"/>
    <property type="match status" value="1"/>
</dbReference>
<dbReference type="EMBL" id="VIGI01000001">
    <property type="protein sequence ID" value="KAB8304441.1"/>
    <property type="molecule type" value="Genomic_DNA"/>
</dbReference>
<dbReference type="InterPro" id="IPR037177">
    <property type="entry name" value="DLC_sf"/>
</dbReference>
<keyword evidence="9 11" id="KW-0206">Cytoskeleton</keyword>
<evidence type="ECO:0000256" key="11">
    <source>
        <dbReference type="RuleBase" id="RU365010"/>
    </source>
</evidence>
<accession>A0A5N6KLE1</accession>
<evidence type="ECO:0000256" key="2">
    <source>
        <dbReference type="ARBA" id="ARBA00004567"/>
    </source>
</evidence>
<evidence type="ECO:0000313" key="13">
    <source>
        <dbReference type="Proteomes" id="UP000326757"/>
    </source>
</evidence>
<dbReference type="GO" id="GO:0005643">
    <property type="term" value="C:nuclear pore"/>
    <property type="evidence" value="ECO:0007669"/>
    <property type="project" value="UniProtKB-SubCell"/>
</dbReference>
<dbReference type="CDD" id="cd21452">
    <property type="entry name" value="DLC-like_DYNLL1_DYNLL2"/>
    <property type="match status" value="1"/>
</dbReference>
<evidence type="ECO:0000256" key="1">
    <source>
        <dbReference type="ARBA" id="ARBA00004245"/>
    </source>
</evidence>
<comment type="subunit">
    <text evidence="11">Cytoplasmic dynein consists of two catalytic heavy chains (HCs) and a number of non-catalytic subunits which present intermediate chains (ICs), light intermediate chains (LICs) and light chains (LCs).</text>
</comment>
<evidence type="ECO:0000256" key="8">
    <source>
        <dbReference type="ARBA" id="ARBA00023175"/>
    </source>
</evidence>
<dbReference type="AlphaFoldDB" id="A0A5N6KLE1"/>
<dbReference type="GO" id="GO:0005868">
    <property type="term" value="C:cytoplasmic dynein complex"/>
    <property type="evidence" value="ECO:0007669"/>
    <property type="project" value="TreeGrafter"/>
</dbReference>
<reference evidence="12 13" key="1">
    <citation type="submission" date="2019-06" db="EMBL/GenBank/DDBJ databases">
        <title>Genome Sequence of the Brown Rot Fungal Pathogen Monilinia laxa.</title>
        <authorList>
            <person name="De Miccolis Angelini R.M."/>
            <person name="Landi L."/>
            <person name="Abate D."/>
            <person name="Pollastro S."/>
            <person name="Romanazzi G."/>
            <person name="Faretra F."/>
        </authorList>
    </citation>
    <scope>NUCLEOTIDE SEQUENCE [LARGE SCALE GENOMIC DNA]</scope>
    <source>
        <strain evidence="12 13">Mlax316</strain>
    </source>
</reference>
<keyword evidence="7" id="KW-0906">Nuclear pore complex</keyword>
<dbReference type="SMART" id="SM01375">
    <property type="entry name" value="Dynein_light"/>
    <property type="match status" value="1"/>
</dbReference>
<comment type="function">
    <text evidence="10">Acts as one of several non-catalytic accessory components of the cytoplasmic dynein complex that are thought to be involved in linking dynein to cargos and to adapter proteins that regulate dynein function. Cytoplasmic dynein 1 acts as a motor for the intracellular retrograde motility of vesicles and organelles along microtubules. May play a role in changing or maintaining the spatial distribution of cytoskeletal structures. Also a component of the nuclear pore complex.</text>
</comment>
<evidence type="ECO:0000256" key="7">
    <source>
        <dbReference type="ARBA" id="ARBA00023132"/>
    </source>
</evidence>
<dbReference type="GO" id="GO:0048468">
    <property type="term" value="P:cell development"/>
    <property type="evidence" value="ECO:0007669"/>
    <property type="project" value="UniProtKB-ARBA"/>
</dbReference>
<comment type="subcellular location">
    <subcellularLocation>
        <location evidence="1 11">Cytoplasm</location>
        <location evidence="1 11">Cytoskeleton</location>
    </subcellularLocation>
    <subcellularLocation>
        <location evidence="2">Nucleus</location>
        <location evidence="2">Nuclear pore complex</location>
    </subcellularLocation>
</comment>
<proteinExistence type="inferred from homology"/>
<keyword evidence="7" id="KW-0811">Translocation</keyword>
<evidence type="ECO:0000256" key="10">
    <source>
        <dbReference type="ARBA" id="ARBA00055833"/>
    </source>
</evidence>
<keyword evidence="7" id="KW-0509">mRNA transport</keyword>
<dbReference type="OrthoDB" id="10033309at2759"/>
<evidence type="ECO:0000256" key="4">
    <source>
        <dbReference type="ARBA" id="ARBA00022490"/>
    </source>
</evidence>
<keyword evidence="6 11" id="KW-0243">Dynein</keyword>
<keyword evidence="4 11" id="KW-0963">Cytoplasm</keyword>
<dbReference type="SUPFAM" id="SSF54648">
    <property type="entry name" value="DLC"/>
    <property type="match status" value="1"/>
</dbReference>
<keyword evidence="7" id="KW-0653">Protein transport</keyword>
<evidence type="ECO:0000256" key="9">
    <source>
        <dbReference type="ARBA" id="ARBA00023212"/>
    </source>
</evidence>
<gene>
    <name evidence="12" type="ORF">EYC80_003837</name>
</gene>
<dbReference type="Gene3D" id="3.30.740.10">
    <property type="entry name" value="Protein Inhibitor Of Neuronal Nitric Oxide Synthase"/>
    <property type="match status" value="1"/>
</dbReference>